<dbReference type="EMBL" id="ADAS02000127">
    <property type="protein sequence ID" value="OAV89454.1"/>
    <property type="molecule type" value="Genomic_DNA"/>
</dbReference>
<evidence type="ECO:0000313" key="1">
    <source>
        <dbReference type="EMBL" id="OAV89454.1"/>
    </source>
</evidence>
<reference evidence="2 3" key="3">
    <citation type="journal article" date="2017" name="G3 (Bethesda)">
        <title>Comparative analysis highlights variable genome content of wheat rusts and divergence of the mating loci.</title>
        <authorList>
            <person name="Cuomo C.A."/>
            <person name="Bakkeren G."/>
            <person name="Khalil H.B."/>
            <person name="Panwar V."/>
            <person name="Joly D."/>
            <person name="Linning R."/>
            <person name="Sakthikumar S."/>
            <person name="Song X."/>
            <person name="Adiconis X."/>
            <person name="Fan L."/>
            <person name="Goldberg J.M."/>
            <person name="Levin J.Z."/>
            <person name="Young S."/>
            <person name="Zeng Q."/>
            <person name="Anikster Y."/>
            <person name="Bruce M."/>
            <person name="Wang M."/>
            <person name="Yin C."/>
            <person name="McCallum B."/>
            <person name="Szabo L.J."/>
            <person name="Hulbert S."/>
            <person name="Chen X."/>
            <person name="Fellers J.P."/>
        </authorList>
    </citation>
    <scope>NUCLEOTIDE SEQUENCE</scope>
    <source>
        <strain evidence="3">Isolate 1-1 / race 1 (BBBD)</strain>
        <strain evidence="2">isolate 1-1 / race 1 (BBBD)</strain>
    </source>
</reference>
<dbReference type="Proteomes" id="UP000005240">
    <property type="component" value="Unassembled WGS sequence"/>
</dbReference>
<evidence type="ECO:0000313" key="2">
    <source>
        <dbReference type="EnsemblFungi" id="PTTG_08209-t43_1-p1"/>
    </source>
</evidence>
<reference evidence="2" key="4">
    <citation type="submission" date="2025-05" db="UniProtKB">
        <authorList>
            <consortium name="EnsemblFungi"/>
        </authorList>
    </citation>
    <scope>IDENTIFICATION</scope>
    <source>
        <strain evidence="2">isolate 1-1 / race 1 (BBBD)</strain>
    </source>
</reference>
<accession>A0A180GA11</accession>
<reference evidence="1" key="1">
    <citation type="submission" date="2009-11" db="EMBL/GenBank/DDBJ databases">
        <authorList>
            <consortium name="The Broad Institute Genome Sequencing Platform"/>
            <person name="Ward D."/>
            <person name="Feldgarden M."/>
            <person name="Earl A."/>
            <person name="Young S.K."/>
            <person name="Zeng Q."/>
            <person name="Koehrsen M."/>
            <person name="Alvarado L."/>
            <person name="Berlin A."/>
            <person name="Bochicchio J."/>
            <person name="Borenstein D."/>
            <person name="Chapman S.B."/>
            <person name="Chen Z."/>
            <person name="Engels R."/>
            <person name="Freedman E."/>
            <person name="Gellesch M."/>
            <person name="Goldberg J."/>
            <person name="Griggs A."/>
            <person name="Gujja S."/>
            <person name="Heilman E."/>
            <person name="Heiman D."/>
            <person name="Hepburn T."/>
            <person name="Howarth C."/>
            <person name="Jen D."/>
            <person name="Larson L."/>
            <person name="Lewis B."/>
            <person name="Mehta T."/>
            <person name="Park D."/>
            <person name="Pearson M."/>
            <person name="Roberts A."/>
            <person name="Saif S."/>
            <person name="Shea T."/>
            <person name="Shenoy N."/>
            <person name="Sisk P."/>
            <person name="Stolte C."/>
            <person name="Sykes S."/>
            <person name="Thomson T."/>
            <person name="Walk T."/>
            <person name="White J."/>
            <person name="Yandava C."/>
            <person name="Izard J."/>
            <person name="Baranova O.V."/>
            <person name="Blanton J.M."/>
            <person name="Tanner A.C."/>
            <person name="Dewhirst F.E."/>
            <person name="Haas B."/>
            <person name="Nusbaum C."/>
            <person name="Birren B."/>
        </authorList>
    </citation>
    <scope>NUCLEOTIDE SEQUENCE [LARGE SCALE GENOMIC DNA]</scope>
    <source>
        <strain evidence="1">1-1 BBBD Race 1</strain>
    </source>
</reference>
<protein>
    <submittedName>
        <fullName evidence="1 2">Uncharacterized protein</fullName>
    </submittedName>
</protein>
<gene>
    <name evidence="1" type="ORF">PTTG_08209</name>
</gene>
<organism evidence="1">
    <name type="scientific">Puccinia triticina (isolate 1-1 / race 1 (BBBD))</name>
    <name type="common">Brown leaf rust fungus</name>
    <dbReference type="NCBI Taxonomy" id="630390"/>
    <lineage>
        <taxon>Eukaryota</taxon>
        <taxon>Fungi</taxon>
        <taxon>Dikarya</taxon>
        <taxon>Basidiomycota</taxon>
        <taxon>Pucciniomycotina</taxon>
        <taxon>Pucciniomycetes</taxon>
        <taxon>Pucciniales</taxon>
        <taxon>Pucciniaceae</taxon>
        <taxon>Puccinia</taxon>
    </lineage>
</organism>
<dbReference type="AlphaFoldDB" id="A0A180GA11"/>
<evidence type="ECO:0000313" key="3">
    <source>
        <dbReference type="Proteomes" id="UP000005240"/>
    </source>
</evidence>
<name>A0A180GA11_PUCT1</name>
<keyword evidence="3" id="KW-1185">Reference proteome</keyword>
<proteinExistence type="predicted"/>
<dbReference type="EnsemblFungi" id="PTTG_08209-t43_1">
    <property type="protein sequence ID" value="PTTG_08209-t43_1-p1"/>
    <property type="gene ID" value="PTTG_08209"/>
</dbReference>
<sequence length="112" mass="12620">MLNYNSPLRIDDTFDRFQRARSGNHQWPWRERQLQLPTSCGHQGVEPPLGGPTEVPLDSPLKIRQNVVAIYQNIAGTSMSFAVLQQVMIANISALVFELKLNTKVSHSSPYT</sequence>
<dbReference type="VEuPathDB" id="FungiDB:PTTG_08209"/>
<reference evidence="1" key="2">
    <citation type="submission" date="2016-05" db="EMBL/GenBank/DDBJ databases">
        <title>Comparative analysis highlights variable genome content of wheat rusts and divergence of the mating loci.</title>
        <authorList>
            <person name="Cuomo C.A."/>
            <person name="Bakkeren G."/>
            <person name="Szabo L."/>
            <person name="Khalil H."/>
            <person name="Joly D."/>
            <person name="Goldberg J."/>
            <person name="Young S."/>
            <person name="Zeng Q."/>
            <person name="Fellers J."/>
        </authorList>
    </citation>
    <scope>NUCLEOTIDE SEQUENCE [LARGE SCALE GENOMIC DNA]</scope>
    <source>
        <strain evidence="1">1-1 BBBD Race 1</strain>
    </source>
</reference>